<feature type="non-terminal residue" evidence="1">
    <location>
        <position position="166"/>
    </location>
</feature>
<protein>
    <submittedName>
        <fullName evidence="1">Outer dense fiber protein 3</fullName>
    </submittedName>
</protein>
<dbReference type="AlphaFoldDB" id="A0A093BT00"/>
<evidence type="ECO:0000313" key="2">
    <source>
        <dbReference type="Proteomes" id="UP000053149"/>
    </source>
</evidence>
<gene>
    <name evidence="1" type="ORF">N339_01423</name>
</gene>
<dbReference type="Proteomes" id="UP000053149">
    <property type="component" value="Unassembled WGS sequence"/>
</dbReference>
<dbReference type="Pfam" id="PF07004">
    <property type="entry name" value="SHIPPO-rpt"/>
    <property type="match status" value="2"/>
</dbReference>
<proteinExistence type="predicted"/>
<dbReference type="PANTHER" id="PTHR21580">
    <property type="entry name" value="SHIPPO-1-RELATED"/>
    <property type="match status" value="1"/>
</dbReference>
<name>A0A093BT00_9AVES</name>
<sequence length="166" mass="18244">GYLGHNPTKTKAPVRVFQGAKRPVTDSCSPGPRYYIPPSITRNGKYEPPAHRICGLPKIKTEVTPGPSDYSIDQADKHLYKCAPAQSMTSRHKAIKNDQPPGPGTYTLPRLVGPNTAYTRASPCYSMKGRSKHSDFAKDLAKTPGPAAFPTVELDVYRKRAPKYTM</sequence>
<dbReference type="EMBL" id="KL230433">
    <property type="protein sequence ID" value="KFV05323.1"/>
    <property type="molecule type" value="Genomic_DNA"/>
</dbReference>
<dbReference type="InterPro" id="IPR010736">
    <property type="entry name" value="SHIPPO-rpt"/>
</dbReference>
<dbReference type="InterPro" id="IPR051291">
    <property type="entry name" value="CIMAP"/>
</dbReference>
<organism evidence="1 2">
    <name type="scientific">Pterocles gutturalis</name>
    <name type="common">yellow-throated sandgrouse</name>
    <dbReference type="NCBI Taxonomy" id="240206"/>
    <lineage>
        <taxon>Eukaryota</taxon>
        <taxon>Metazoa</taxon>
        <taxon>Chordata</taxon>
        <taxon>Craniata</taxon>
        <taxon>Vertebrata</taxon>
        <taxon>Euteleostomi</taxon>
        <taxon>Archelosauria</taxon>
        <taxon>Archosauria</taxon>
        <taxon>Dinosauria</taxon>
        <taxon>Saurischia</taxon>
        <taxon>Theropoda</taxon>
        <taxon>Coelurosauria</taxon>
        <taxon>Aves</taxon>
        <taxon>Neognathae</taxon>
        <taxon>Neoaves</taxon>
        <taxon>Columbimorphae</taxon>
        <taxon>Pterocliformes</taxon>
        <taxon>Pteroclidae</taxon>
        <taxon>Pterocles</taxon>
    </lineage>
</organism>
<keyword evidence="2" id="KW-1185">Reference proteome</keyword>
<accession>A0A093BT00</accession>
<feature type="non-terminal residue" evidence="1">
    <location>
        <position position="1"/>
    </location>
</feature>
<evidence type="ECO:0000313" key="1">
    <source>
        <dbReference type="EMBL" id="KFV05323.1"/>
    </source>
</evidence>
<dbReference type="GO" id="GO:0005856">
    <property type="term" value="C:cytoskeleton"/>
    <property type="evidence" value="ECO:0007669"/>
    <property type="project" value="TreeGrafter"/>
</dbReference>
<dbReference type="PANTHER" id="PTHR21580:SF28">
    <property type="entry name" value="BOREALIN N-TERMINAL DOMAIN-CONTAINING PROTEIN-RELATED"/>
    <property type="match status" value="1"/>
</dbReference>
<reference evidence="1 2" key="1">
    <citation type="submission" date="2014-04" db="EMBL/GenBank/DDBJ databases">
        <title>Genome evolution of avian class.</title>
        <authorList>
            <person name="Zhang G."/>
            <person name="Li C."/>
        </authorList>
    </citation>
    <scope>NUCLEOTIDE SEQUENCE [LARGE SCALE GENOMIC DNA]</scope>
    <source>
        <strain evidence="1">BGI_N339</strain>
    </source>
</reference>